<dbReference type="InterPro" id="IPR029058">
    <property type="entry name" value="AB_hydrolase_fold"/>
</dbReference>
<dbReference type="EMBL" id="OU963867">
    <property type="protein sequence ID" value="CAH0391929.1"/>
    <property type="molecule type" value="Genomic_DNA"/>
</dbReference>
<feature type="domain" description="Serine hydrolase" evidence="4">
    <location>
        <begin position="286"/>
        <end position="329"/>
    </location>
</feature>
<dbReference type="KEGG" id="btab:109033560"/>
<dbReference type="Pfam" id="PF03959">
    <property type="entry name" value="FSH1"/>
    <property type="match status" value="1"/>
</dbReference>
<dbReference type="InterPro" id="IPR000073">
    <property type="entry name" value="AB_hydrolase_1"/>
</dbReference>
<dbReference type="Pfam" id="PF00561">
    <property type="entry name" value="Abhydrolase_1"/>
    <property type="match status" value="1"/>
</dbReference>
<evidence type="ECO:0000256" key="2">
    <source>
        <dbReference type="ARBA" id="ARBA00042701"/>
    </source>
</evidence>
<dbReference type="Gene3D" id="3.40.50.1820">
    <property type="entry name" value="alpha/beta hydrolase"/>
    <property type="match status" value="1"/>
</dbReference>
<dbReference type="AlphaFoldDB" id="A0A9P0AID7"/>
<accession>A0A9P0AID7</accession>
<gene>
    <name evidence="5" type="ORF">BEMITA_LOCUS10500</name>
</gene>
<evidence type="ECO:0000259" key="4">
    <source>
        <dbReference type="Pfam" id="PF03959"/>
    </source>
</evidence>
<evidence type="ECO:0000259" key="3">
    <source>
        <dbReference type="Pfam" id="PF00561"/>
    </source>
</evidence>
<dbReference type="OrthoDB" id="10249433at2759"/>
<name>A0A9P0AID7_BEMTA</name>
<reference evidence="5" key="1">
    <citation type="submission" date="2021-12" db="EMBL/GenBank/DDBJ databases">
        <authorList>
            <person name="King R."/>
        </authorList>
    </citation>
    <scope>NUCLEOTIDE SEQUENCE</scope>
</reference>
<proteinExistence type="predicted"/>
<sequence>MFSITEVCGMSQARSLPFLRLHQVSEESSNEMPVPTKCHNFLHYVKRTIMQCWALSSAAALTILLIYWVYGGVLAFLLLCFTVTGILYHSEDQLVYHPDQPSHSRIFIPIPSMMRLPYESIYVRSPDGTRIHLYLIKQPDAAYKTAPTVVFLHGNAGNMGHRLQNASGLYHSLNCNLLMVEYRGYGLSEGCPSEEGICMDARTAIDFILSRPDLNHQQIVVFGRSLGGAVAIDLAARPEYSSRIWCVVLENTFTSIPDMAAVILRWDVLKELPFFIYKNKFLSWRKVSSISIPVLFIIGLRDAFVPPAMMNKLYQRCGSPHKQVVHFSTGTHNDTWMSPGYYAAISNFLRSALDYFPTKIESMSNIKSV</sequence>
<protein>
    <recommendedName>
        <fullName evidence="1">Protein ABHD13</fullName>
    </recommendedName>
    <alternativeName>
        <fullName evidence="2">Alpha/beta hydrolase domain-containing protein 13</fullName>
    </alternativeName>
</protein>
<organism evidence="5 6">
    <name type="scientific">Bemisia tabaci</name>
    <name type="common">Sweetpotato whitefly</name>
    <name type="synonym">Aleurodes tabaci</name>
    <dbReference type="NCBI Taxonomy" id="7038"/>
    <lineage>
        <taxon>Eukaryota</taxon>
        <taxon>Metazoa</taxon>
        <taxon>Ecdysozoa</taxon>
        <taxon>Arthropoda</taxon>
        <taxon>Hexapoda</taxon>
        <taxon>Insecta</taxon>
        <taxon>Pterygota</taxon>
        <taxon>Neoptera</taxon>
        <taxon>Paraneoptera</taxon>
        <taxon>Hemiptera</taxon>
        <taxon>Sternorrhyncha</taxon>
        <taxon>Aleyrodoidea</taxon>
        <taxon>Aleyrodidae</taxon>
        <taxon>Aleyrodinae</taxon>
        <taxon>Bemisia</taxon>
    </lineage>
</organism>
<dbReference type="InterPro" id="IPR005645">
    <property type="entry name" value="FSH-like_dom"/>
</dbReference>
<evidence type="ECO:0000313" key="6">
    <source>
        <dbReference type="Proteomes" id="UP001152759"/>
    </source>
</evidence>
<dbReference type="PANTHER" id="PTHR12277:SF81">
    <property type="entry name" value="PROTEIN ABHD13"/>
    <property type="match status" value="1"/>
</dbReference>
<feature type="domain" description="AB hydrolase-1" evidence="3">
    <location>
        <begin position="147"/>
        <end position="260"/>
    </location>
</feature>
<dbReference type="PANTHER" id="PTHR12277">
    <property type="entry name" value="ALPHA/BETA HYDROLASE DOMAIN-CONTAINING PROTEIN"/>
    <property type="match status" value="1"/>
</dbReference>
<evidence type="ECO:0000256" key="1">
    <source>
        <dbReference type="ARBA" id="ARBA00040125"/>
    </source>
</evidence>
<dbReference type="GO" id="GO:0016020">
    <property type="term" value="C:membrane"/>
    <property type="evidence" value="ECO:0007669"/>
    <property type="project" value="TreeGrafter"/>
</dbReference>
<dbReference type="SUPFAM" id="SSF53474">
    <property type="entry name" value="alpha/beta-Hydrolases"/>
    <property type="match status" value="1"/>
</dbReference>
<dbReference type="Proteomes" id="UP001152759">
    <property type="component" value="Chromosome 6"/>
</dbReference>
<dbReference type="GO" id="GO:0008474">
    <property type="term" value="F:palmitoyl-(protein) hydrolase activity"/>
    <property type="evidence" value="ECO:0007669"/>
    <property type="project" value="TreeGrafter"/>
</dbReference>
<evidence type="ECO:0000313" key="5">
    <source>
        <dbReference type="EMBL" id="CAH0391929.1"/>
    </source>
</evidence>
<keyword evidence="6" id="KW-1185">Reference proteome</keyword>